<dbReference type="Pfam" id="PF00146">
    <property type="entry name" value="NADHdh"/>
    <property type="match status" value="1"/>
</dbReference>
<dbReference type="PANTHER" id="PTHR11432">
    <property type="entry name" value="NADH DEHYDROGENASE SUBUNIT 1"/>
    <property type="match status" value="1"/>
</dbReference>
<evidence type="ECO:0000256" key="3">
    <source>
        <dbReference type="ARBA" id="ARBA00010535"/>
    </source>
</evidence>
<reference evidence="15" key="1">
    <citation type="journal article" date="2010" name="J. Insect Sci.">
        <title>The complete mitochondrial genome sequence of the planthopper, Sivaloka damnosus.</title>
        <authorList>
            <person name="Song N."/>
            <person name="Liang A.P."/>
            <person name="Ma C."/>
        </authorList>
    </citation>
    <scope>NUCLEOTIDE SEQUENCE</scope>
</reference>
<evidence type="ECO:0000256" key="13">
    <source>
        <dbReference type="RuleBase" id="RU000473"/>
    </source>
</evidence>
<feature type="transmembrane region" description="Helical" evidence="14">
    <location>
        <begin position="233"/>
        <end position="254"/>
    </location>
</feature>
<feature type="transmembrane region" description="Helical" evidence="14">
    <location>
        <begin position="124"/>
        <end position="140"/>
    </location>
</feature>
<evidence type="ECO:0000256" key="1">
    <source>
        <dbReference type="ARBA" id="ARBA00003257"/>
    </source>
</evidence>
<dbReference type="PROSITE" id="PS00667">
    <property type="entry name" value="COMPLEX1_ND1_1"/>
    <property type="match status" value="1"/>
</dbReference>
<evidence type="ECO:0000256" key="10">
    <source>
        <dbReference type="ARBA" id="ARBA00023128"/>
    </source>
</evidence>
<evidence type="ECO:0000256" key="7">
    <source>
        <dbReference type="ARBA" id="ARBA00022792"/>
    </source>
</evidence>
<feature type="transmembrane region" description="Helical" evidence="14">
    <location>
        <begin position="291"/>
        <end position="308"/>
    </location>
</feature>
<keyword evidence="7" id="KW-0999">Mitochondrion inner membrane</keyword>
<keyword evidence="6 12" id="KW-0812">Transmembrane</keyword>
<gene>
    <name evidence="15" type="primary">nad1</name>
</gene>
<keyword evidence="11 14" id="KW-0472">Membrane</keyword>
<dbReference type="GO" id="GO:0005743">
    <property type="term" value="C:mitochondrial inner membrane"/>
    <property type="evidence" value="ECO:0007669"/>
    <property type="project" value="UniProtKB-SubCell"/>
</dbReference>
<evidence type="ECO:0000313" key="15">
    <source>
        <dbReference type="EMBL" id="ACI95024.1"/>
    </source>
</evidence>
<dbReference type="InterPro" id="IPR018086">
    <property type="entry name" value="NADH_UbQ_OxRdtase_su1_CS"/>
</dbReference>
<evidence type="ECO:0000256" key="14">
    <source>
        <dbReference type="SAM" id="Phobius"/>
    </source>
</evidence>
<dbReference type="GO" id="GO:0008137">
    <property type="term" value="F:NADH dehydrogenase (ubiquinone) activity"/>
    <property type="evidence" value="ECO:0007669"/>
    <property type="project" value="UniProtKB-EC"/>
</dbReference>
<dbReference type="GO" id="GO:0003954">
    <property type="term" value="F:NADH dehydrogenase activity"/>
    <property type="evidence" value="ECO:0007669"/>
    <property type="project" value="TreeGrafter"/>
</dbReference>
<evidence type="ECO:0000256" key="12">
    <source>
        <dbReference type="RuleBase" id="RU000471"/>
    </source>
</evidence>
<dbReference type="EMBL" id="FJ360694">
    <property type="protein sequence ID" value="ACI95024.1"/>
    <property type="molecule type" value="Genomic_DNA"/>
</dbReference>
<evidence type="ECO:0000256" key="6">
    <source>
        <dbReference type="ARBA" id="ARBA00022692"/>
    </source>
</evidence>
<protein>
    <recommendedName>
        <fullName evidence="4 13">NADH-ubiquinone oxidoreductase chain 1</fullName>
        <ecNumber evidence="13">7.1.1.2</ecNumber>
    </recommendedName>
</protein>
<organism evidence="15">
    <name type="scientific">Sivaloka damnosus</name>
    <name type="common">Plant hopper</name>
    <dbReference type="NCBI Taxonomy" id="568780"/>
    <lineage>
        <taxon>Eukaryota</taxon>
        <taxon>Metazoa</taxon>
        <taxon>Ecdysozoa</taxon>
        <taxon>Arthropoda</taxon>
        <taxon>Hexapoda</taxon>
        <taxon>Insecta</taxon>
        <taxon>Pterygota</taxon>
        <taxon>Neoptera</taxon>
        <taxon>Paraneoptera</taxon>
        <taxon>Hemiptera</taxon>
        <taxon>Auchenorrhyncha</taxon>
        <taxon>Fulgoroidea</taxon>
        <taxon>Issidae</taxon>
        <taxon>Issinae</taxon>
        <taxon>Sivaloka</taxon>
    </lineage>
</organism>
<keyword evidence="8 14" id="KW-1133">Transmembrane helix</keyword>
<feature type="transmembrane region" description="Helical" evidence="14">
    <location>
        <begin position="68"/>
        <end position="89"/>
    </location>
</feature>
<evidence type="ECO:0000256" key="9">
    <source>
        <dbReference type="ARBA" id="ARBA00023075"/>
    </source>
</evidence>
<name>D8KZH4_SIVDA</name>
<accession>D8KZH4</accession>
<comment type="catalytic activity">
    <reaction evidence="13">
        <text>a ubiquinone + NADH + 5 H(+)(in) = a ubiquinol + NAD(+) + 4 H(+)(out)</text>
        <dbReference type="Rhea" id="RHEA:29091"/>
        <dbReference type="Rhea" id="RHEA-COMP:9565"/>
        <dbReference type="Rhea" id="RHEA-COMP:9566"/>
        <dbReference type="ChEBI" id="CHEBI:15378"/>
        <dbReference type="ChEBI" id="CHEBI:16389"/>
        <dbReference type="ChEBI" id="CHEBI:17976"/>
        <dbReference type="ChEBI" id="CHEBI:57540"/>
        <dbReference type="ChEBI" id="CHEBI:57945"/>
        <dbReference type="EC" id="7.1.1.2"/>
    </reaction>
</comment>
<evidence type="ECO:0000256" key="4">
    <source>
        <dbReference type="ARBA" id="ARBA00021009"/>
    </source>
</evidence>
<evidence type="ECO:0000256" key="11">
    <source>
        <dbReference type="ARBA" id="ARBA00023136"/>
    </source>
</evidence>
<evidence type="ECO:0000256" key="8">
    <source>
        <dbReference type="ARBA" id="ARBA00022989"/>
    </source>
</evidence>
<dbReference type="AlphaFoldDB" id="D8KZH4"/>
<keyword evidence="10 13" id="KW-0496">Mitochondrion</keyword>
<geneLocation type="mitochondrion" evidence="15"/>
<dbReference type="InterPro" id="IPR001694">
    <property type="entry name" value="NADH_UbQ_OxRdtase_su1/FPO"/>
</dbReference>
<feature type="transmembrane region" description="Helical" evidence="14">
    <location>
        <begin position="95"/>
        <end position="117"/>
    </location>
</feature>
<feature type="transmembrane region" description="Helical" evidence="14">
    <location>
        <begin position="207"/>
        <end position="226"/>
    </location>
</feature>
<comment type="subcellular location">
    <subcellularLocation>
        <location evidence="2 12">Mitochondrion inner membrane</location>
        <topology evidence="2 12">Multi-pass membrane protein</topology>
    </subcellularLocation>
</comment>
<dbReference type="PANTHER" id="PTHR11432:SF3">
    <property type="entry name" value="NADH-UBIQUINONE OXIDOREDUCTASE CHAIN 1"/>
    <property type="match status" value="1"/>
</dbReference>
<comment type="function">
    <text evidence="1">Core subunit of the mitochondrial membrane respiratory chain NADH dehydrogenase (Complex I) that is believed to belong to the minimal assembly required for catalysis. Complex I functions in the transfer of electrons from NADH to the respiratory chain. The immediate electron acceptor for the enzyme is believed to be ubiquinone.</text>
</comment>
<evidence type="ECO:0000256" key="2">
    <source>
        <dbReference type="ARBA" id="ARBA00004448"/>
    </source>
</evidence>
<proteinExistence type="inferred from homology"/>
<keyword evidence="9 13" id="KW-0830">Ubiquinone</keyword>
<evidence type="ECO:0000256" key="5">
    <source>
        <dbReference type="ARBA" id="ARBA00022448"/>
    </source>
</evidence>
<comment type="similarity">
    <text evidence="3 12">Belongs to the complex I subunit 1 family.</text>
</comment>
<feature type="transmembrane region" description="Helical" evidence="14">
    <location>
        <begin position="173"/>
        <end position="192"/>
    </location>
</feature>
<feature type="transmembrane region" description="Helical" evidence="14">
    <location>
        <begin position="6"/>
        <end position="23"/>
    </location>
</feature>
<keyword evidence="5" id="KW-0813">Transport</keyword>
<sequence length="309" mass="37929">MFFLSVLFLLIFIFLGVAFFTLFERKILGYIQFRKGPNSVGLMGLFQPFSDALKLFSKEFNYLTFGNYFIYYFVPMLGLVVSMMFWLLYPLYFNFISFTLGLLFFLCCSGIGVYFIMMLVGHQILFILYYVAYVLLLQGNSYEVGFFLIILCFVWFIESFNSFKFYFIFSHYFWLFFLSFPFIMNFFSWILAENNRSPFDFLKENLSWFPELMLKMVLLYFLYFFYPKMEENFFLEFLKLFFFLAGFYFLLFFIWGFYFLYFYLFEFGELTPVIVLMSYNTFLKMLFARSFKLFFFFYIYKIVLMFHFF</sequence>
<dbReference type="EC" id="7.1.1.2" evidence="13"/>
<dbReference type="GO" id="GO:0009060">
    <property type="term" value="P:aerobic respiration"/>
    <property type="evidence" value="ECO:0007669"/>
    <property type="project" value="TreeGrafter"/>
</dbReference>
<keyword evidence="12" id="KW-0520">NAD</keyword>